<proteinExistence type="predicted"/>
<comment type="caution">
    <text evidence="2">The sequence shown here is derived from an EMBL/GenBank/DDBJ whole genome shotgun (WGS) entry which is preliminary data.</text>
</comment>
<dbReference type="Proteomes" id="UP000828390">
    <property type="component" value="Unassembled WGS sequence"/>
</dbReference>
<dbReference type="EMBL" id="JAIWYP010000002">
    <property type="protein sequence ID" value="KAH3869401.1"/>
    <property type="molecule type" value="Genomic_DNA"/>
</dbReference>
<feature type="signal peptide" evidence="1">
    <location>
        <begin position="1"/>
        <end position="28"/>
    </location>
</feature>
<reference evidence="2" key="1">
    <citation type="journal article" date="2019" name="bioRxiv">
        <title>The Genome of the Zebra Mussel, Dreissena polymorpha: A Resource for Invasive Species Research.</title>
        <authorList>
            <person name="McCartney M.A."/>
            <person name="Auch B."/>
            <person name="Kono T."/>
            <person name="Mallez S."/>
            <person name="Zhang Y."/>
            <person name="Obille A."/>
            <person name="Becker A."/>
            <person name="Abrahante J.E."/>
            <person name="Garbe J."/>
            <person name="Badalamenti J.P."/>
            <person name="Herman A."/>
            <person name="Mangelson H."/>
            <person name="Liachko I."/>
            <person name="Sullivan S."/>
            <person name="Sone E.D."/>
            <person name="Koren S."/>
            <person name="Silverstein K.A.T."/>
            <person name="Beckman K.B."/>
            <person name="Gohl D.M."/>
        </authorList>
    </citation>
    <scope>NUCLEOTIDE SEQUENCE</scope>
    <source>
        <strain evidence="2">Duluth1</strain>
        <tissue evidence="2">Whole animal</tissue>
    </source>
</reference>
<gene>
    <name evidence="2" type="ORF">DPMN_032565</name>
</gene>
<organism evidence="2 3">
    <name type="scientific">Dreissena polymorpha</name>
    <name type="common">Zebra mussel</name>
    <name type="synonym">Mytilus polymorpha</name>
    <dbReference type="NCBI Taxonomy" id="45954"/>
    <lineage>
        <taxon>Eukaryota</taxon>
        <taxon>Metazoa</taxon>
        <taxon>Spiralia</taxon>
        <taxon>Lophotrochozoa</taxon>
        <taxon>Mollusca</taxon>
        <taxon>Bivalvia</taxon>
        <taxon>Autobranchia</taxon>
        <taxon>Heteroconchia</taxon>
        <taxon>Euheterodonta</taxon>
        <taxon>Imparidentia</taxon>
        <taxon>Neoheterodontei</taxon>
        <taxon>Myida</taxon>
        <taxon>Dreissenoidea</taxon>
        <taxon>Dreissenidae</taxon>
        <taxon>Dreissena</taxon>
    </lineage>
</organism>
<keyword evidence="1" id="KW-0732">Signal</keyword>
<reference evidence="2" key="2">
    <citation type="submission" date="2020-11" db="EMBL/GenBank/DDBJ databases">
        <authorList>
            <person name="McCartney M.A."/>
            <person name="Auch B."/>
            <person name="Kono T."/>
            <person name="Mallez S."/>
            <person name="Becker A."/>
            <person name="Gohl D.M."/>
            <person name="Silverstein K.A.T."/>
            <person name="Koren S."/>
            <person name="Bechman K.B."/>
            <person name="Herman A."/>
            <person name="Abrahante J.E."/>
            <person name="Garbe J."/>
        </authorList>
    </citation>
    <scope>NUCLEOTIDE SEQUENCE</scope>
    <source>
        <strain evidence="2">Duluth1</strain>
        <tissue evidence="2">Whole animal</tissue>
    </source>
</reference>
<keyword evidence="3" id="KW-1185">Reference proteome</keyword>
<evidence type="ECO:0000256" key="1">
    <source>
        <dbReference type="SAM" id="SignalP"/>
    </source>
</evidence>
<protein>
    <recommendedName>
        <fullName evidence="4">Apple domain-containing protein</fullName>
    </recommendedName>
</protein>
<evidence type="ECO:0000313" key="2">
    <source>
        <dbReference type="EMBL" id="KAH3869401.1"/>
    </source>
</evidence>
<evidence type="ECO:0000313" key="3">
    <source>
        <dbReference type="Proteomes" id="UP000828390"/>
    </source>
</evidence>
<evidence type="ECO:0008006" key="4">
    <source>
        <dbReference type="Google" id="ProtNLM"/>
    </source>
</evidence>
<dbReference type="Gene3D" id="2.60.120.260">
    <property type="entry name" value="Galactose-binding domain-like"/>
    <property type="match status" value="1"/>
</dbReference>
<feature type="chain" id="PRO_5039111308" description="Apple domain-containing protein" evidence="1">
    <location>
        <begin position="29"/>
        <end position="480"/>
    </location>
</feature>
<dbReference type="AlphaFoldDB" id="A0A9D4RI30"/>
<accession>A0A9D4RI30</accession>
<dbReference type="InterPro" id="IPR008979">
    <property type="entry name" value="Galactose-bd-like_sf"/>
</dbReference>
<name>A0A9D4RI30_DREPO</name>
<sequence>MDVQRVGTCFIVIGILLVTHGDVEFVSANTILNVALGKNASQTDTAVGITPALAVDGFPSTCSISATASANWTLDLGDFYIIEEVSETRSESQWVSSVLKATSENTGWLSTNIKGANDTNVWMAENLHFVEVWFPGTVSPTQFDIYFESGAGSVKTIKCSDIYTLSYDPIWRNNPDNITNGRQMVSHVVNSSCFANWYHLEFAVSNHPLQVDAISSRGERDNQSWQQWASIVDDVSSELSGYEASNIKGVNDGAVWQPQSALNLQYVEVMFDNKVHVTRVDVYETITPVSSSSVAQIFSPHLTASCFSNHIMVEFQLFQHDVKVDAIRLHADKPPISIQLGMTQELYQAQEIMNRSSIATWRPADKGPYRYIRIQGSPQQEPLKLCNLQIKGYVSPRKPLFKPVKFITMTIPRIGKVSNIQSIIACATICTSQTAPPCVTGQFDPERQSCAMFGGFEHRKDNDNKNETMVFQFAAHLFEN</sequence>
<dbReference type="SUPFAM" id="SSF49785">
    <property type="entry name" value="Galactose-binding domain-like"/>
    <property type="match status" value="1"/>
</dbReference>